<evidence type="ECO:0000256" key="6">
    <source>
        <dbReference type="SAM" id="Phobius"/>
    </source>
</evidence>
<dbReference type="InterPro" id="IPR014472">
    <property type="entry name" value="CHOPT"/>
</dbReference>
<dbReference type="Pfam" id="PF01066">
    <property type="entry name" value="CDP-OH_P_transf"/>
    <property type="match status" value="1"/>
</dbReference>
<dbReference type="Proteomes" id="UP001159042">
    <property type="component" value="Unassembled WGS sequence"/>
</dbReference>
<gene>
    <name evidence="7" type="ORF">NQ315_009701</name>
</gene>
<evidence type="ECO:0000256" key="5">
    <source>
        <dbReference type="RuleBase" id="RU003750"/>
    </source>
</evidence>
<protein>
    <recommendedName>
        <fullName evidence="9">Ethanolaminephosphotransferase</fullName>
    </recommendedName>
</protein>
<dbReference type="PANTHER" id="PTHR10414">
    <property type="entry name" value="ETHANOLAMINEPHOSPHOTRANSFERASE"/>
    <property type="match status" value="1"/>
</dbReference>
<proteinExistence type="inferred from homology"/>
<feature type="transmembrane region" description="Helical" evidence="6">
    <location>
        <begin position="367"/>
        <end position="388"/>
    </location>
</feature>
<feature type="transmembrane region" description="Helical" evidence="6">
    <location>
        <begin position="109"/>
        <end position="127"/>
    </location>
</feature>
<comment type="similarity">
    <text evidence="2 5">Belongs to the CDP-alcohol phosphatidyltransferase class-I family.</text>
</comment>
<keyword evidence="6" id="KW-1133">Transmembrane helix</keyword>
<keyword evidence="8" id="KW-1185">Reference proteome</keyword>
<feature type="transmembrane region" description="Helical" evidence="6">
    <location>
        <begin position="171"/>
        <end position="191"/>
    </location>
</feature>
<dbReference type="GO" id="GO:0004307">
    <property type="term" value="F:ethanolaminephosphotransferase activity"/>
    <property type="evidence" value="ECO:0007669"/>
    <property type="project" value="TreeGrafter"/>
</dbReference>
<dbReference type="PROSITE" id="PS00379">
    <property type="entry name" value="CDP_ALCOHOL_P_TRANSF"/>
    <property type="match status" value="1"/>
</dbReference>
<evidence type="ECO:0000256" key="1">
    <source>
        <dbReference type="ARBA" id="ARBA00004370"/>
    </source>
</evidence>
<dbReference type="InterPro" id="IPR048254">
    <property type="entry name" value="CDP_ALCOHOL_P_TRANSF_CS"/>
</dbReference>
<evidence type="ECO:0000313" key="8">
    <source>
        <dbReference type="Proteomes" id="UP001159042"/>
    </source>
</evidence>
<feature type="transmembrane region" description="Helical" evidence="6">
    <location>
        <begin position="313"/>
        <end position="331"/>
    </location>
</feature>
<dbReference type="GO" id="GO:0005794">
    <property type="term" value="C:Golgi apparatus"/>
    <property type="evidence" value="ECO:0007669"/>
    <property type="project" value="TreeGrafter"/>
</dbReference>
<dbReference type="EMBL" id="JANEYG010000001">
    <property type="protein sequence ID" value="KAJ8925849.1"/>
    <property type="molecule type" value="Genomic_DNA"/>
</dbReference>
<evidence type="ECO:0000256" key="3">
    <source>
        <dbReference type="ARBA" id="ARBA00022679"/>
    </source>
</evidence>
<comment type="caution">
    <text evidence="7">The sequence shown here is derived from an EMBL/GenBank/DDBJ whole genome shotgun (WGS) entry which is preliminary data.</text>
</comment>
<feature type="transmembrane region" description="Helical" evidence="6">
    <location>
        <begin position="70"/>
        <end position="89"/>
    </location>
</feature>
<comment type="subcellular location">
    <subcellularLocation>
        <location evidence="1">Membrane</location>
    </subcellularLocation>
</comment>
<dbReference type="PIRSF" id="PIRSF015665">
    <property type="entry name" value="CHOPT"/>
    <property type="match status" value="1"/>
</dbReference>
<keyword evidence="6" id="KW-0812">Transmembrane</keyword>
<feature type="transmembrane region" description="Helical" evidence="6">
    <location>
        <begin position="203"/>
        <end position="226"/>
    </location>
</feature>
<sequence length="407" mass="46654">MEKQYLTKDHLIGFENYKNFEEAFTRTQSPTVKQSNLYNSKDTGVLSQYVMHPFWNWVVQFCPKWIAPNLLTFSGFLFTLATFLMFAWLDYSFYASDPDHPEVPPLPKWTFTVAAVFLFLAYTLDGIDGKQARRTGTSGPLGELFDHGLDSYTAGLIPAAMYSIFSRGARYSIVPFRMFFTMWNVLINFYLSHFEKYNTGVLFLPWGYDFSMWGTILTFLIAGIGGHEIWQFRLPGGVTTGMMFELLLYISSLISNVPVVLYNIYNSYKNKTGHMRSFPEAVRPLMPIAIFFVITLVWVLKSPSNIVEKDPRALFFLMGTVFSNISCRLIVAQMSHTRCDAFNTLLIPTVATVALSIWTQSVLLELFLTYSLCLFTTLAHIHYGTTVVQQMCRHFKVNCFSIKKQSD</sequence>
<keyword evidence="3 5" id="KW-0808">Transferase</keyword>
<dbReference type="GO" id="GO:0006646">
    <property type="term" value="P:phosphatidylethanolamine biosynthetic process"/>
    <property type="evidence" value="ECO:0007669"/>
    <property type="project" value="TreeGrafter"/>
</dbReference>
<evidence type="ECO:0000256" key="4">
    <source>
        <dbReference type="ARBA" id="ARBA00023136"/>
    </source>
</evidence>
<dbReference type="FunFam" id="1.20.120.1760:FF:000016">
    <property type="entry name" value="ethanolaminephosphotransferase 1"/>
    <property type="match status" value="1"/>
</dbReference>
<dbReference type="InterPro" id="IPR043130">
    <property type="entry name" value="CDP-OH_PTrfase_TM_dom"/>
</dbReference>
<evidence type="ECO:0008006" key="9">
    <source>
        <dbReference type="Google" id="ProtNLM"/>
    </source>
</evidence>
<accession>A0AAV8WH07</accession>
<dbReference type="GO" id="GO:0005789">
    <property type="term" value="C:endoplasmic reticulum membrane"/>
    <property type="evidence" value="ECO:0007669"/>
    <property type="project" value="TreeGrafter"/>
</dbReference>
<name>A0AAV8WH07_9CUCU</name>
<dbReference type="InterPro" id="IPR000462">
    <property type="entry name" value="CDP-OH_P_trans"/>
</dbReference>
<keyword evidence="4 6" id="KW-0472">Membrane</keyword>
<organism evidence="7 8">
    <name type="scientific">Exocentrus adspersus</name>
    <dbReference type="NCBI Taxonomy" id="1586481"/>
    <lineage>
        <taxon>Eukaryota</taxon>
        <taxon>Metazoa</taxon>
        <taxon>Ecdysozoa</taxon>
        <taxon>Arthropoda</taxon>
        <taxon>Hexapoda</taxon>
        <taxon>Insecta</taxon>
        <taxon>Pterygota</taxon>
        <taxon>Neoptera</taxon>
        <taxon>Endopterygota</taxon>
        <taxon>Coleoptera</taxon>
        <taxon>Polyphaga</taxon>
        <taxon>Cucujiformia</taxon>
        <taxon>Chrysomeloidea</taxon>
        <taxon>Cerambycidae</taxon>
        <taxon>Lamiinae</taxon>
        <taxon>Acanthocinini</taxon>
        <taxon>Exocentrus</taxon>
    </lineage>
</organism>
<evidence type="ECO:0000256" key="2">
    <source>
        <dbReference type="ARBA" id="ARBA00010441"/>
    </source>
</evidence>
<dbReference type="AlphaFoldDB" id="A0AAV8WH07"/>
<reference evidence="7 8" key="1">
    <citation type="journal article" date="2023" name="Insect Mol. Biol.">
        <title>Genome sequencing provides insights into the evolution of gene families encoding plant cell wall-degrading enzymes in longhorned beetles.</title>
        <authorList>
            <person name="Shin N.R."/>
            <person name="Okamura Y."/>
            <person name="Kirsch R."/>
            <person name="Pauchet Y."/>
        </authorList>
    </citation>
    <scope>NUCLEOTIDE SEQUENCE [LARGE SCALE GENOMIC DNA]</scope>
    <source>
        <strain evidence="7">EAD_L_NR</strain>
    </source>
</reference>
<feature type="transmembrane region" description="Helical" evidence="6">
    <location>
        <begin position="285"/>
        <end position="301"/>
    </location>
</feature>
<dbReference type="PANTHER" id="PTHR10414:SF71">
    <property type="entry name" value="FI05338P"/>
    <property type="match status" value="1"/>
</dbReference>
<feature type="transmembrane region" description="Helical" evidence="6">
    <location>
        <begin position="246"/>
        <end position="265"/>
    </location>
</feature>
<evidence type="ECO:0000313" key="7">
    <source>
        <dbReference type="EMBL" id="KAJ8925849.1"/>
    </source>
</evidence>
<dbReference type="Gene3D" id="1.20.120.1760">
    <property type="match status" value="1"/>
</dbReference>